<dbReference type="Proteomes" id="UP000446768">
    <property type="component" value="Unassembled WGS sequence"/>
</dbReference>
<keyword evidence="2" id="KW-1185">Reference proteome</keyword>
<sequence length="191" mass="19898">MALAPVQAWAPPRAVSGDAAMNVNQRLLSYRPDPAWSVYTPSGREADEELADGAALLEAAATGRLPAFSAALVAQGHPSGGAVLRTPAGRLLSRTLAGLARQLWPSGTADVKRKAIALFGLELEGLSPEDKQFEYARQLSRFMRGAAQELAAGGDAQDAPRRVQAALAQAARRHAPGLLHHAGRAAAPPGS</sequence>
<proteinExistence type="predicted"/>
<organism evidence="1 2">
    <name type="scientific">Pseudoduganella rivuli</name>
    <dbReference type="NCBI Taxonomy" id="2666085"/>
    <lineage>
        <taxon>Bacteria</taxon>
        <taxon>Pseudomonadati</taxon>
        <taxon>Pseudomonadota</taxon>
        <taxon>Betaproteobacteria</taxon>
        <taxon>Burkholderiales</taxon>
        <taxon>Oxalobacteraceae</taxon>
        <taxon>Telluria group</taxon>
        <taxon>Pseudoduganella</taxon>
    </lineage>
</organism>
<dbReference type="RefSeq" id="WP_154378571.1">
    <property type="nucleotide sequence ID" value="NZ_WKJJ01000016.1"/>
</dbReference>
<comment type="caution">
    <text evidence="1">The sequence shown here is derived from an EMBL/GenBank/DDBJ whole genome shotgun (WGS) entry which is preliminary data.</text>
</comment>
<reference evidence="1 2" key="1">
    <citation type="submission" date="2019-11" db="EMBL/GenBank/DDBJ databases">
        <title>Novel species isolated from a subtropical stream in China.</title>
        <authorList>
            <person name="Lu H."/>
        </authorList>
    </citation>
    <scope>NUCLEOTIDE SEQUENCE [LARGE SCALE GENOMIC DNA]</scope>
    <source>
        <strain evidence="1 2">FT92W</strain>
    </source>
</reference>
<accession>A0A7X2IRM1</accession>
<evidence type="ECO:0000313" key="1">
    <source>
        <dbReference type="EMBL" id="MRV74719.1"/>
    </source>
</evidence>
<protein>
    <submittedName>
        <fullName evidence="1">Uncharacterized protein</fullName>
    </submittedName>
</protein>
<dbReference type="EMBL" id="WKJJ01000016">
    <property type="protein sequence ID" value="MRV74719.1"/>
    <property type="molecule type" value="Genomic_DNA"/>
</dbReference>
<name>A0A7X2IRM1_9BURK</name>
<evidence type="ECO:0000313" key="2">
    <source>
        <dbReference type="Proteomes" id="UP000446768"/>
    </source>
</evidence>
<dbReference type="AlphaFoldDB" id="A0A7X2IRM1"/>
<gene>
    <name evidence="1" type="ORF">GJ700_23690</name>
</gene>